<accession>A0A6D2KQF5</accession>
<evidence type="ECO:0000313" key="1">
    <source>
        <dbReference type="EMBL" id="CAA7055348.1"/>
    </source>
</evidence>
<comment type="caution">
    <text evidence="1">The sequence shown here is derived from an EMBL/GenBank/DDBJ whole genome shotgun (WGS) entry which is preliminary data.</text>
</comment>
<name>A0A6D2KQF5_9BRAS</name>
<dbReference type="InterPro" id="IPR002110">
    <property type="entry name" value="Ankyrin_rpt"/>
</dbReference>
<dbReference type="EMBL" id="CACVBM020001607">
    <property type="protein sequence ID" value="CAA7055348.1"/>
    <property type="molecule type" value="Genomic_DNA"/>
</dbReference>
<dbReference type="InterPro" id="IPR036770">
    <property type="entry name" value="Ankyrin_rpt-contain_sf"/>
</dbReference>
<dbReference type="Proteomes" id="UP000467841">
    <property type="component" value="Unassembled WGS sequence"/>
</dbReference>
<organism evidence="1 2">
    <name type="scientific">Microthlaspi erraticum</name>
    <dbReference type="NCBI Taxonomy" id="1685480"/>
    <lineage>
        <taxon>Eukaryota</taxon>
        <taxon>Viridiplantae</taxon>
        <taxon>Streptophyta</taxon>
        <taxon>Embryophyta</taxon>
        <taxon>Tracheophyta</taxon>
        <taxon>Spermatophyta</taxon>
        <taxon>Magnoliopsida</taxon>
        <taxon>eudicotyledons</taxon>
        <taxon>Gunneridae</taxon>
        <taxon>Pentapetalae</taxon>
        <taxon>rosids</taxon>
        <taxon>malvids</taxon>
        <taxon>Brassicales</taxon>
        <taxon>Brassicaceae</taxon>
        <taxon>Coluteocarpeae</taxon>
        <taxon>Microthlaspi</taxon>
    </lineage>
</organism>
<keyword evidence="2" id="KW-1185">Reference proteome</keyword>
<evidence type="ECO:0000313" key="2">
    <source>
        <dbReference type="Proteomes" id="UP000467841"/>
    </source>
</evidence>
<dbReference type="Pfam" id="PF12796">
    <property type="entry name" value="Ank_2"/>
    <property type="match status" value="1"/>
</dbReference>
<dbReference type="SUPFAM" id="SSF48403">
    <property type="entry name" value="Ankyrin repeat"/>
    <property type="match status" value="1"/>
</dbReference>
<protein>
    <submittedName>
        <fullName evidence="1">Uncharacterized protein</fullName>
    </submittedName>
</protein>
<reference evidence="1" key="1">
    <citation type="submission" date="2020-01" db="EMBL/GenBank/DDBJ databases">
        <authorList>
            <person name="Mishra B."/>
        </authorList>
    </citation>
    <scope>NUCLEOTIDE SEQUENCE [LARGE SCALE GENOMIC DNA]</scope>
</reference>
<dbReference type="Gene3D" id="1.25.40.20">
    <property type="entry name" value="Ankyrin repeat-containing domain"/>
    <property type="match status" value="1"/>
</dbReference>
<dbReference type="OrthoDB" id="21416at2759"/>
<proteinExistence type="predicted"/>
<sequence>MEGFAYVEDDNYKNNVHVLVLPGYQGIVDAAMSDRDDVFKDLLAHFEDINTVVDTRGNTLLNVMTILGRVHFFNLIIDREDANLVATDDQGNTALHFAARKGNIMGQPEGSG</sequence>
<dbReference type="AlphaFoldDB" id="A0A6D2KQF5"/>
<gene>
    <name evidence="1" type="ORF">MERR_LOCUS42584</name>
</gene>